<protein>
    <recommendedName>
        <fullName evidence="2">RAP domain-containing protein</fullName>
    </recommendedName>
</protein>
<dbReference type="AlphaFoldDB" id="A0A1B6ET45"/>
<feature type="non-terminal residue" evidence="1">
    <location>
        <position position="629"/>
    </location>
</feature>
<proteinExistence type="predicted"/>
<evidence type="ECO:0008006" key="2">
    <source>
        <dbReference type="Google" id="ProtNLM"/>
    </source>
</evidence>
<evidence type="ECO:0000313" key="1">
    <source>
        <dbReference type="EMBL" id="JAS40893.1"/>
    </source>
</evidence>
<dbReference type="EMBL" id="GECZ01028876">
    <property type="protein sequence ID" value="JAS40893.1"/>
    <property type="molecule type" value="Transcribed_RNA"/>
</dbReference>
<accession>A0A1B6ET45</accession>
<reference evidence="1" key="1">
    <citation type="submission" date="2015-11" db="EMBL/GenBank/DDBJ databases">
        <title>De novo transcriptome assembly of four potential Pierce s Disease insect vectors from Arizona vineyards.</title>
        <authorList>
            <person name="Tassone E.E."/>
        </authorList>
    </citation>
    <scope>NUCLEOTIDE SEQUENCE</scope>
</reference>
<gene>
    <name evidence="1" type="ORF">g.11008</name>
</gene>
<name>A0A1B6ET45_9HEMI</name>
<organism evidence="1">
    <name type="scientific">Cuerna arida</name>
    <dbReference type="NCBI Taxonomy" id="1464854"/>
    <lineage>
        <taxon>Eukaryota</taxon>
        <taxon>Metazoa</taxon>
        <taxon>Ecdysozoa</taxon>
        <taxon>Arthropoda</taxon>
        <taxon>Hexapoda</taxon>
        <taxon>Insecta</taxon>
        <taxon>Pterygota</taxon>
        <taxon>Neoptera</taxon>
        <taxon>Paraneoptera</taxon>
        <taxon>Hemiptera</taxon>
        <taxon>Auchenorrhyncha</taxon>
        <taxon>Membracoidea</taxon>
        <taxon>Cicadellidae</taxon>
        <taxon>Cicadellinae</taxon>
        <taxon>Proconiini</taxon>
        <taxon>Cuerna</taxon>
    </lineage>
</organism>
<sequence>MFGAVSTITGSIRRFTRLKNLYQLQMVKCGRFTHTGAALSVRFKDIVPVSALPAGSQDILLQNVRSAKDSTAVLNAVSRHHSIMNSKHVLQALKSLFLLQKAQSSQISNGQVINNKDFRKLCEVLKSQIRHIELNDLIEVLKCMGYLGVPANTKIMNIVLGLLSKQINDLTLQQITFLDFVMKDFKSTPLVKALKIALPIVFEANLQTKCDFDNVSQLSDLLSFVSKRKNMEKSMELLVNALTNRRDQLSLKEATNIVYAFCDSQFYSGNSRILFLYTLDIITDSLDSMEFYEMESILSRLCWKHLDSNGNPSYYHEEYCNGCARMVIEKDYSFEHTLWILKKLIKFNHYHLPLLDYIAKRVECEPWQLEQFGATGFIVFLSAFSTADYKPLNWNIIKPLFIKACEDLSDRSELPWLRIVLDLCVMDAWSESLMKKVMSREFLSTFMARDYNKLDQIQLLVLDQVSATLSPLPFTPRAPADIISPIMKLNGSHISVFSLQTALHQGLGGQQYVQTGVITPLGHFLDHVVVMRKGGYPVAINLTTEAENRVVTENIQVPLDSKMMAIMLVPTSMCAANNERVRGLFRIQVNTIEALGISVVPVLQTVWNTLPDYERIPYLMRAIREKIPS</sequence>